<comment type="caution">
    <text evidence="11">The sequence shown here is derived from an EMBL/GenBank/DDBJ whole genome shotgun (WGS) entry which is preliminary data.</text>
</comment>
<evidence type="ECO:0000256" key="4">
    <source>
        <dbReference type="ARBA" id="ARBA00022963"/>
    </source>
</evidence>
<dbReference type="InterPro" id="IPR029045">
    <property type="entry name" value="ClpP/crotonase-like_dom_sf"/>
</dbReference>
<dbReference type="GO" id="GO:0003857">
    <property type="term" value="F:(3S)-3-hydroxyacyl-CoA dehydrogenase (NAD+) activity"/>
    <property type="evidence" value="ECO:0007669"/>
    <property type="project" value="UniProtKB-EC"/>
</dbReference>
<evidence type="ECO:0000256" key="6">
    <source>
        <dbReference type="ARBA" id="ARBA00023027"/>
    </source>
</evidence>
<dbReference type="SUPFAM" id="SSF52096">
    <property type="entry name" value="ClpP/crotonase"/>
    <property type="match status" value="1"/>
</dbReference>
<dbReference type="CDD" id="cd06558">
    <property type="entry name" value="crotonase-like"/>
    <property type="match status" value="1"/>
</dbReference>
<keyword evidence="6" id="KW-0520">NAD</keyword>
<dbReference type="Gene3D" id="3.40.50.720">
    <property type="entry name" value="NAD(P)-binding Rossmann-like Domain"/>
    <property type="match status" value="1"/>
</dbReference>
<dbReference type="Proteomes" id="UP001519293">
    <property type="component" value="Unassembled WGS sequence"/>
</dbReference>
<protein>
    <submittedName>
        <fullName evidence="11">3-hydroxyacyl-CoA dehydrogenase</fullName>
        <ecNumber evidence="11">1.1.1.35</ecNumber>
    </submittedName>
</protein>
<keyword evidence="5 11" id="KW-0560">Oxidoreductase</keyword>
<gene>
    <name evidence="11" type="ORF">J2Z40_000964</name>
</gene>
<dbReference type="Pfam" id="PF00378">
    <property type="entry name" value="ECH_1"/>
    <property type="match status" value="1"/>
</dbReference>
<evidence type="ECO:0000259" key="9">
    <source>
        <dbReference type="Pfam" id="PF00725"/>
    </source>
</evidence>
<evidence type="ECO:0000256" key="5">
    <source>
        <dbReference type="ARBA" id="ARBA00023002"/>
    </source>
</evidence>
<keyword evidence="12" id="KW-1185">Reference proteome</keyword>
<reference evidence="11 12" key="1">
    <citation type="submission" date="2021-03" db="EMBL/GenBank/DDBJ databases">
        <title>Genomic Encyclopedia of Type Strains, Phase IV (KMG-IV): sequencing the most valuable type-strain genomes for metagenomic binning, comparative biology and taxonomic classification.</title>
        <authorList>
            <person name="Goeker M."/>
        </authorList>
    </citation>
    <scope>NUCLEOTIDE SEQUENCE [LARGE SCALE GENOMIC DNA]</scope>
    <source>
        <strain evidence="11 12">DSM 26675</strain>
    </source>
</reference>
<dbReference type="InterPro" id="IPR036291">
    <property type="entry name" value="NAD(P)-bd_dom_sf"/>
</dbReference>
<dbReference type="Pfam" id="PF00725">
    <property type="entry name" value="3HCDH"/>
    <property type="match status" value="1"/>
</dbReference>
<dbReference type="EMBL" id="JAGIKZ010000003">
    <property type="protein sequence ID" value="MBP2240409.1"/>
    <property type="molecule type" value="Genomic_DNA"/>
</dbReference>
<evidence type="ECO:0000256" key="7">
    <source>
        <dbReference type="ARBA" id="ARBA00023098"/>
    </source>
</evidence>
<dbReference type="InterPro" id="IPR006176">
    <property type="entry name" value="3-OHacyl-CoA_DH_NAD-bd"/>
</dbReference>
<keyword evidence="7" id="KW-0443">Lipid metabolism</keyword>
<dbReference type="Pfam" id="PF02737">
    <property type="entry name" value="3HCDH_N"/>
    <property type="match status" value="1"/>
</dbReference>
<evidence type="ECO:0000259" key="10">
    <source>
        <dbReference type="Pfam" id="PF02737"/>
    </source>
</evidence>
<evidence type="ECO:0000313" key="12">
    <source>
        <dbReference type="Proteomes" id="UP001519293"/>
    </source>
</evidence>
<feature type="domain" description="3-hydroxyacyl-CoA dehydrogenase C-terminal" evidence="9">
    <location>
        <begin position="208"/>
        <end position="305"/>
    </location>
</feature>
<dbReference type="PANTHER" id="PTHR48075:SF7">
    <property type="entry name" value="3-HYDROXYACYL-COA DEHYDROGENASE-RELATED"/>
    <property type="match status" value="1"/>
</dbReference>
<name>A0ABS4RCH1_9BACI</name>
<evidence type="ECO:0000256" key="3">
    <source>
        <dbReference type="ARBA" id="ARBA00022832"/>
    </source>
</evidence>
<dbReference type="InterPro" id="IPR008927">
    <property type="entry name" value="6-PGluconate_DH-like_C_sf"/>
</dbReference>
<comment type="catalytic activity">
    <reaction evidence="8">
        <text>a (3S)-3-hydroxyacyl-CoA + NAD(+) = a 3-oxoacyl-CoA + NADH + H(+)</text>
        <dbReference type="Rhea" id="RHEA:22432"/>
        <dbReference type="ChEBI" id="CHEBI:15378"/>
        <dbReference type="ChEBI" id="CHEBI:57318"/>
        <dbReference type="ChEBI" id="CHEBI:57540"/>
        <dbReference type="ChEBI" id="CHEBI:57945"/>
        <dbReference type="ChEBI" id="CHEBI:90726"/>
        <dbReference type="EC" id="1.1.1.35"/>
    </reaction>
</comment>
<accession>A0ABS4RCH1</accession>
<proteinExistence type="inferred from homology"/>
<evidence type="ECO:0000256" key="8">
    <source>
        <dbReference type="ARBA" id="ARBA00049556"/>
    </source>
</evidence>
<keyword evidence="4" id="KW-0442">Lipid degradation</keyword>
<comment type="similarity">
    <text evidence="2">Belongs to the 3-hydroxyacyl-CoA dehydrogenase family.</text>
</comment>
<evidence type="ECO:0000256" key="2">
    <source>
        <dbReference type="ARBA" id="ARBA00009463"/>
    </source>
</evidence>
<comment type="pathway">
    <text evidence="1">Lipid metabolism; fatty acid beta-oxidation.</text>
</comment>
<dbReference type="InterPro" id="IPR001753">
    <property type="entry name" value="Enoyl-CoA_hydra/iso"/>
</dbReference>
<dbReference type="PANTHER" id="PTHR48075">
    <property type="entry name" value="3-HYDROXYACYL-COA DEHYDROGENASE FAMILY PROTEIN"/>
    <property type="match status" value="1"/>
</dbReference>
<evidence type="ECO:0000256" key="1">
    <source>
        <dbReference type="ARBA" id="ARBA00005005"/>
    </source>
</evidence>
<dbReference type="Gene3D" id="1.10.1040.50">
    <property type="match status" value="1"/>
</dbReference>
<keyword evidence="3" id="KW-0276">Fatty acid metabolism</keyword>
<dbReference type="SUPFAM" id="SSF48179">
    <property type="entry name" value="6-phosphogluconate dehydrogenase C-terminal domain-like"/>
    <property type="match status" value="2"/>
</dbReference>
<dbReference type="EC" id="1.1.1.35" evidence="11"/>
<dbReference type="InterPro" id="IPR006108">
    <property type="entry name" value="3HC_DH_C"/>
</dbReference>
<dbReference type="Gene3D" id="3.90.226.10">
    <property type="entry name" value="2-enoyl-CoA Hydratase, Chain A, domain 1"/>
    <property type="match status" value="1"/>
</dbReference>
<organism evidence="11 12">
    <name type="scientific">Cytobacillus eiseniae</name>
    <dbReference type="NCBI Taxonomy" id="762947"/>
    <lineage>
        <taxon>Bacteria</taxon>
        <taxon>Bacillati</taxon>
        <taxon>Bacillota</taxon>
        <taxon>Bacilli</taxon>
        <taxon>Bacillales</taxon>
        <taxon>Bacillaceae</taxon>
        <taxon>Cytobacillus</taxon>
    </lineage>
</organism>
<sequence length="794" mass="87511">MIQQIKKAAVLGSGVMGSGIAAHLANIGIPTLLLDIVPREVTDAEKAKGLTLEDKAVRNRISEMGKQKLLKQKPAPLTSKKNIALIEAGNFDDDMERLKEVDWVIEVVVENLAIKKQVFEKVDQYRKPGSIISSNTSGISVEAMAEGRSEDFRKHFLGTHFFNPPRYLKLLEIIPTKHTDPSIVAFVKQFGEDVLGKGVVEAKDTPNFIANRIGTYGLLVTVQEMLKGGYSVGEVDSITGPMIGRPKSATFRTLDVVGLDTFAHVAKNVYDQVEGKEKEVFEVPAFMNEMLDKGWLGSKSGQGFFLKKGKEILELDPQSLEYGPRKKLKTAATELSKQEKGTANKMKALVYADDRAGQLLWNILNPALVYSSQLLGDIADDIVAIDRAMKWGFGWELGPFESWDAIGVERSIKRMEESGIEVPAWVKDMLEKGFTSFYKEEEGDLYFYHNGEYKLIEENPKVINLKRLKKKNGVIKKNSGASLLDLGDGVALLEFHSKSNAIGLDILQMINFAIDEVEKNFKGLVIGNQGKNFSVGANLAMILMEAQDDNIFELDMVVRHFQQAMMKIKYSSKPVVAAPFGMTLGGGSEVCLPTAHIQASSETYMGLVEAGVGLIPGGGGNKELYIKHLESMPNGVEFDLQKVANKVFESIAMAKVSTSGEEARDNNFLNFADGVSVNGDHQLYDAKQAVITLYDKGYVSPARKKIPVVGETGYATLLLGAQAMMYSGYISEHDLKIAKKLAYVIAGGKVPYGTKVDEQYLLDLEREAFLSLVADPKSQQRMQHMLLKGKPLRN</sequence>
<evidence type="ECO:0000313" key="11">
    <source>
        <dbReference type="EMBL" id="MBP2240409.1"/>
    </source>
</evidence>
<dbReference type="SUPFAM" id="SSF51735">
    <property type="entry name" value="NAD(P)-binding Rossmann-fold domains"/>
    <property type="match status" value="1"/>
</dbReference>
<feature type="domain" description="3-hydroxyacyl-CoA dehydrogenase NAD binding" evidence="10">
    <location>
        <begin position="7"/>
        <end position="205"/>
    </location>
</feature>